<dbReference type="Gene3D" id="2.30.30.40">
    <property type="entry name" value="SH3 Domains"/>
    <property type="match status" value="1"/>
</dbReference>
<evidence type="ECO:0000259" key="7">
    <source>
        <dbReference type="PROSITE" id="PS51741"/>
    </source>
</evidence>
<dbReference type="GeneID" id="136814124"/>
<feature type="coiled-coil region" evidence="4">
    <location>
        <begin position="97"/>
        <end position="131"/>
    </location>
</feature>
<dbReference type="InterPro" id="IPR001060">
    <property type="entry name" value="FCH_dom"/>
</dbReference>
<dbReference type="InterPro" id="IPR036028">
    <property type="entry name" value="SH3-like_dom_sf"/>
</dbReference>
<dbReference type="InterPro" id="IPR031160">
    <property type="entry name" value="F_BAR_dom"/>
</dbReference>
<evidence type="ECO:0000256" key="5">
    <source>
        <dbReference type="SAM" id="MobiDB-lite"/>
    </source>
</evidence>
<evidence type="ECO:0000259" key="6">
    <source>
        <dbReference type="PROSITE" id="PS50002"/>
    </source>
</evidence>
<dbReference type="InterPro" id="IPR027267">
    <property type="entry name" value="AH/BAR_dom_sf"/>
</dbReference>
<feature type="region of interest" description="Disordered" evidence="5">
    <location>
        <begin position="288"/>
        <end position="313"/>
    </location>
</feature>
<accession>A0A7M5XF44</accession>
<dbReference type="GO" id="GO:0005737">
    <property type="term" value="C:cytoplasm"/>
    <property type="evidence" value="ECO:0007669"/>
    <property type="project" value="TreeGrafter"/>
</dbReference>
<dbReference type="SMART" id="SM00055">
    <property type="entry name" value="FCH"/>
    <property type="match status" value="1"/>
</dbReference>
<sequence>MGKLKFADHFWDDDFNGTIGYDTIINHMKDGKKFCDAYTDFLIKRAKLEEDYGRNLIKLGSQADAPNISGTMKTSWESLKRESENIGFCHMELGKRLNELVQTVQAFREKQKNERNKIDDKMKRLQKEKRNAYDIVLKSKKLYEQRCKESDSCKREYENKASYTPKEEDRLKKNIGKAKTNVENTDSSYQSHVKNLEDSRLRWLLEMEDSCNIFEQMELDRIKFLRNQIWLYTNHGSSLAVEIDEKYESNRKVLENCDEVKDVQLFIQTKCTGTNKPAQIRYENYYHSNQPTNNMRHQSHPAQPRPAQPRPMQEGAYSSIEDFDFSKVKAPTSKNPLMKKNSNSSSYANVGGRYVVASFDYVPQGPQELELKTGDKIEVLRVEDTDWGIGKLRGNTGAFPLSFTEPQK</sequence>
<feature type="domain" description="SH3" evidence="6">
    <location>
        <begin position="350"/>
        <end position="408"/>
    </location>
</feature>
<dbReference type="Proteomes" id="UP000594262">
    <property type="component" value="Unplaced"/>
</dbReference>
<dbReference type="SMART" id="SM00326">
    <property type="entry name" value="SH3"/>
    <property type="match status" value="1"/>
</dbReference>
<proteinExistence type="predicted"/>
<evidence type="ECO:0000256" key="2">
    <source>
        <dbReference type="PROSITE-ProRule" id="PRU00192"/>
    </source>
</evidence>
<dbReference type="InterPro" id="IPR001452">
    <property type="entry name" value="SH3_domain"/>
</dbReference>
<dbReference type="CDD" id="cd00174">
    <property type="entry name" value="SH3"/>
    <property type="match status" value="1"/>
</dbReference>
<dbReference type="AlphaFoldDB" id="A0A7M5XF44"/>
<dbReference type="GO" id="GO:0043226">
    <property type="term" value="C:organelle"/>
    <property type="evidence" value="ECO:0007669"/>
    <property type="project" value="UniProtKB-ARBA"/>
</dbReference>
<evidence type="ECO:0000313" key="8">
    <source>
        <dbReference type="EnsemblMetazoa" id="CLYHEMP022339.1"/>
    </source>
</evidence>
<dbReference type="Pfam" id="PF00018">
    <property type="entry name" value="SH3_1"/>
    <property type="match status" value="1"/>
</dbReference>
<protein>
    <submittedName>
        <fullName evidence="8">Uncharacterized protein</fullName>
    </submittedName>
</protein>
<keyword evidence="3 4" id="KW-0175">Coiled coil</keyword>
<organism evidence="8 9">
    <name type="scientific">Clytia hemisphaerica</name>
    <dbReference type="NCBI Taxonomy" id="252671"/>
    <lineage>
        <taxon>Eukaryota</taxon>
        <taxon>Metazoa</taxon>
        <taxon>Cnidaria</taxon>
        <taxon>Hydrozoa</taxon>
        <taxon>Hydroidolina</taxon>
        <taxon>Leptothecata</taxon>
        <taxon>Obeliida</taxon>
        <taxon>Clytiidae</taxon>
        <taxon>Clytia</taxon>
    </lineage>
</organism>
<dbReference type="RefSeq" id="XP_066926735.1">
    <property type="nucleotide sequence ID" value="XM_067070634.1"/>
</dbReference>
<dbReference type="GO" id="GO:0005886">
    <property type="term" value="C:plasma membrane"/>
    <property type="evidence" value="ECO:0007669"/>
    <property type="project" value="TreeGrafter"/>
</dbReference>
<dbReference type="Gene3D" id="1.20.1270.60">
    <property type="entry name" value="Arfaptin homology (AH) domain/BAR domain"/>
    <property type="match status" value="1"/>
</dbReference>
<keyword evidence="1 2" id="KW-0728">SH3 domain</keyword>
<evidence type="ECO:0000313" key="9">
    <source>
        <dbReference type="Proteomes" id="UP000594262"/>
    </source>
</evidence>
<dbReference type="SUPFAM" id="SSF50044">
    <property type="entry name" value="SH3-domain"/>
    <property type="match status" value="1"/>
</dbReference>
<feature type="domain" description="F-BAR" evidence="7">
    <location>
        <begin position="4"/>
        <end position="262"/>
    </location>
</feature>
<name>A0A7M5XF44_9CNID</name>
<evidence type="ECO:0000256" key="1">
    <source>
        <dbReference type="ARBA" id="ARBA00022443"/>
    </source>
</evidence>
<dbReference type="OrthoDB" id="10255964at2759"/>
<dbReference type="PANTHER" id="PTHR23065:SF61">
    <property type="entry name" value="PROLINE-SERINE-THREONINE PHOSPHATASE-INTERACTING PROTEIN 2-LIKE"/>
    <property type="match status" value="1"/>
</dbReference>
<dbReference type="PANTHER" id="PTHR23065">
    <property type="entry name" value="PROLINE-SERINE-THREONINE PHOSPHATASE INTERACTING PROTEIN 1"/>
    <property type="match status" value="1"/>
</dbReference>
<dbReference type="PROSITE" id="PS50002">
    <property type="entry name" value="SH3"/>
    <property type="match status" value="1"/>
</dbReference>
<dbReference type="PROSITE" id="PS51741">
    <property type="entry name" value="F_BAR"/>
    <property type="match status" value="1"/>
</dbReference>
<reference evidence="8" key="1">
    <citation type="submission" date="2021-01" db="UniProtKB">
        <authorList>
            <consortium name="EnsemblMetazoa"/>
        </authorList>
    </citation>
    <scope>IDENTIFICATION</scope>
</reference>
<evidence type="ECO:0000256" key="4">
    <source>
        <dbReference type="SAM" id="Coils"/>
    </source>
</evidence>
<evidence type="ECO:0000256" key="3">
    <source>
        <dbReference type="PROSITE-ProRule" id="PRU01077"/>
    </source>
</evidence>
<dbReference type="EnsemblMetazoa" id="CLYHEMT022339.1">
    <property type="protein sequence ID" value="CLYHEMP022339.1"/>
    <property type="gene ID" value="CLYHEMG022339"/>
</dbReference>
<keyword evidence="9" id="KW-1185">Reference proteome</keyword>
<dbReference type="SUPFAM" id="SSF103657">
    <property type="entry name" value="BAR/IMD domain-like"/>
    <property type="match status" value="1"/>
</dbReference>
<dbReference type="Pfam" id="PF00611">
    <property type="entry name" value="FCH"/>
    <property type="match status" value="1"/>
</dbReference>